<dbReference type="EMBL" id="BART01041507">
    <property type="protein sequence ID" value="GAH26498.1"/>
    <property type="molecule type" value="Genomic_DNA"/>
</dbReference>
<organism evidence="2">
    <name type="scientific">marine sediment metagenome</name>
    <dbReference type="NCBI Taxonomy" id="412755"/>
    <lineage>
        <taxon>unclassified sequences</taxon>
        <taxon>metagenomes</taxon>
        <taxon>ecological metagenomes</taxon>
    </lineage>
</organism>
<evidence type="ECO:0000313" key="2">
    <source>
        <dbReference type="EMBL" id="GAH26498.1"/>
    </source>
</evidence>
<feature type="non-terminal residue" evidence="2">
    <location>
        <position position="1"/>
    </location>
</feature>
<proteinExistence type="predicted"/>
<feature type="region of interest" description="Disordered" evidence="1">
    <location>
        <begin position="1"/>
        <end position="44"/>
    </location>
</feature>
<protein>
    <submittedName>
        <fullName evidence="2">Uncharacterized protein</fullName>
    </submittedName>
</protein>
<accession>X1G0H3</accession>
<feature type="non-terminal residue" evidence="2">
    <location>
        <position position="63"/>
    </location>
</feature>
<name>X1G0H3_9ZZZZ</name>
<evidence type="ECO:0000256" key="1">
    <source>
        <dbReference type="SAM" id="MobiDB-lite"/>
    </source>
</evidence>
<dbReference type="AlphaFoldDB" id="X1G0H3"/>
<gene>
    <name evidence="2" type="ORF">S01H4_66742</name>
</gene>
<sequence length="63" mass="7227">EIMRDIKTSLSREPAQITPLPPRPERPLTISPEPEPEIKEPEKEITELRAPSFLTTLFDSIMN</sequence>
<reference evidence="2" key="1">
    <citation type="journal article" date="2014" name="Front. Microbiol.">
        <title>High frequency of phylogenetically diverse reductive dehalogenase-homologous genes in deep subseafloor sedimentary metagenomes.</title>
        <authorList>
            <person name="Kawai M."/>
            <person name="Futagami T."/>
            <person name="Toyoda A."/>
            <person name="Takaki Y."/>
            <person name="Nishi S."/>
            <person name="Hori S."/>
            <person name="Arai W."/>
            <person name="Tsubouchi T."/>
            <person name="Morono Y."/>
            <person name="Uchiyama I."/>
            <person name="Ito T."/>
            <person name="Fujiyama A."/>
            <person name="Inagaki F."/>
            <person name="Takami H."/>
        </authorList>
    </citation>
    <scope>NUCLEOTIDE SEQUENCE</scope>
    <source>
        <strain evidence="2">Expedition CK06-06</strain>
    </source>
</reference>
<comment type="caution">
    <text evidence="2">The sequence shown here is derived from an EMBL/GenBank/DDBJ whole genome shotgun (WGS) entry which is preliminary data.</text>
</comment>